<proteinExistence type="predicted"/>
<accession>A0ACC1PUA0</accession>
<keyword evidence="2" id="KW-1185">Reference proteome</keyword>
<sequence length="110" mass="12197">MYIQDGRDADEEAMKSSTRTTVTLANGKQMRNTPFTMEKRQKCNPVRVYGRATQMSGLDARKRGRLEVPSRGSSCLDGGDGGDTLLLELHSRADGGEDPRSSRPVRHRCI</sequence>
<evidence type="ECO:0000313" key="1">
    <source>
        <dbReference type="EMBL" id="KAJ3001905.1"/>
    </source>
</evidence>
<gene>
    <name evidence="1" type="ORF">NUW54_g6143</name>
</gene>
<organism evidence="1 2">
    <name type="scientific">Trametes sanguinea</name>
    <dbReference type="NCBI Taxonomy" id="158606"/>
    <lineage>
        <taxon>Eukaryota</taxon>
        <taxon>Fungi</taxon>
        <taxon>Dikarya</taxon>
        <taxon>Basidiomycota</taxon>
        <taxon>Agaricomycotina</taxon>
        <taxon>Agaricomycetes</taxon>
        <taxon>Polyporales</taxon>
        <taxon>Polyporaceae</taxon>
        <taxon>Trametes</taxon>
    </lineage>
</organism>
<name>A0ACC1PUA0_9APHY</name>
<reference evidence="1" key="1">
    <citation type="submission" date="2022-08" db="EMBL/GenBank/DDBJ databases">
        <title>Genome Sequence of Pycnoporus sanguineus.</title>
        <authorList>
            <person name="Buettner E."/>
        </authorList>
    </citation>
    <scope>NUCLEOTIDE SEQUENCE</scope>
    <source>
        <strain evidence="1">CG-C14</strain>
    </source>
</reference>
<dbReference type="Proteomes" id="UP001144978">
    <property type="component" value="Unassembled WGS sequence"/>
</dbReference>
<protein>
    <submittedName>
        <fullName evidence="1">Uncharacterized protein</fullName>
    </submittedName>
</protein>
<comment type="caution">
    <text evidence="1">The sequence shown here is derived from an EMBL/GenBank/DDBJ whole genome shotgun (WGS) entry which is preliminary data.</text>
</comment>
<dbReference type="EMBL" id="JANSHE010001602">
    <property type="protein sequence ID" value="KAJ3001905.1"/>
    <property type="molecule type" value="Genomic_DNA"/>
</dbReference>
<evidence type="ECO:0000313" key="2">
    <source>
        <dbReference type="Proteomes" id="UP001144978"/>
    </source>
</evidence>